<proteinExistence type="inferred from homology"/>
<dbReference type="Proteomes" id="UP000549913">
    <property type="component" value="Unassembled WGS sequence"/>
</dbReference>
<dbReference type="RefSeq" id="WP_179547421.1">
    <property type="nucleotide sequence ID" value="NZ_BSEW01000001.1"/>
</dbReference>
<evidence type="ECO:0000256" key="1">
    <source>
        <dbReference type="ARBA" id="ARBA00010515"/>
    </source>
</evidence>
<comment type="caution">
    <text evidence="5">The sequence shown here is derived from an EMBL/GenBank/DDBJ whole genome shotgun (WGS) entry which is preliminary data.</text>
</comment>
<sequence>MSLSMLLTRSLLRLTPNRFRSAERIDAAIATRRPPAPLTRALRRRCEVSEETVLGVPVVTLTPRRGRPGAPELVYLHGGAYVFPLLKAHWWIIDRLIALSGVTVTVPLYPRAPEHSLSEALPFLDSVMVEVRRRAAGRGVFVAGDSAGAGLALAHTLVRRDRGAELPDGLLLFSPWLDATMSNPAVARLERLDPTLAAAGLVHCARLWARGGDIAGRLVSPLNDSLEQLPPTFVYQGTHDVFAADAKRFARKAEQLARRQPPPAQDARPAPSAVELRLYRGGVHDFVGATFTPESRRALGHAASVLARRGPVRPPAPEG</sequence>
<dbReference type="GO" id="GO:0016787">
    <property type="term" value="F:hydrolase activity"/>
    <property type="evidence" value="ECO:0007669"/>
    <property type="project" value="UniProtKB-KW"/>
</dbReference>
<evidence type="ECO:0000256" key="3">
    <source>
        <dbReference type="PROSITE-ProRule" id="PRU10038"/>
    </source>
</evidence>
<feature type="active site" evidence="3">
    <location>
        <position position="146"/>
    </location>
</feature>
<dbReference type="InterPro" id="IPR013094">
    <property type="entry name" value="AB_hydrolase_3"/>
</dbReference>
<dbReference type="SUPFAM" id="SSF53474">
    <property type="entry name" value="alpha/beta-Hydrolases"/>
    <property type="match status" value="1"/>
</dbReference>
<evidence type="ECO:0000313" key="5">
    <source>
        <dbReference type="EMBL" id="NYD70234.1"/>
    </source>
</evidence>
<dbReference type="InterPro" id="IPR050300">
    <property type="entry name" value="GDXG_lipolytic_enzyme"/>
</dbReference>
<feature type="domain" description="Alpha/beta hydrolase fold-3" evidence="4">
    <location>
        <begin position="73"/>
        <end position="286"/>
    </location>
</feature>
<evidence type="ECO:0000313" key="6">
    <source>
        <dbReference type="Proteomes" id="UP000549913"/>
    </source>
</evidence>
<keyword evidence="6" id="KW-1185">Reference proteome</keyword>
<accession>A0A852SN57</accession>
<name>A0A852SN57_9MICO</name>
<protein>
    <submittedName>
        <fullName evidence="5">Acetyl esterase/lipase</fullName>
    </submittedName>
</protein>
<organism evidence="5 6">
    <name type="scientific">Herbiconiux flava</name>
    <dbReference type="NCBI Taxonomy" id="881268"/>
    <lineage>
        <taxon>Bacteria</taxon>
        <taxon>Bacillati</taxon>
        <taxon>Actinomycetota</taxon>
        <taxon>Actinomycetes</taxon>
        <taxon>Micrococcales</taxon>
        <taxon>Microbacteriaceae</taxon>
        <taxon>Herbiconiux</taxon>
    </lineage>
</organism>
<evidence type="ECO:0000259" key="4">
    <source>
        <dbReference type="Pfam" id="PF07859"/>
    </source>
</evidence>
<keyword evidence="2" id="KW-0378">Hydrolase</keyword>
<comment type="similarity">
    <text evidence="1">Belongs to the 'GDXG' lipolytic enzyme family.</text>
</comment>
<dbReference type="PROSITE" id="PS01174">
    <property type="entry name" value="LIPASE_GDXG_SER"/>
    <property type="match status" value="1"/>
</dbReference>
<dbReference type="Pfam" id="PF07859">
    <property type="entry name" value="Abhydrolase_3"/>
    <property type="match status" value="1"/>
</dbReference>
<gene>
    <name evidence="5" type="ORF">BJ984_001392</name>
</gene>
<dbReference type="PANTHER" id="PTHR48081:SF8">
    <property type="entry name" value="ALPHA_BETA HYDROLASE FOLD-3 DOMAIN-CONTAINING PROTEIN-RELATED"/>
    <property type="match status" value="1"/>
</dbReference>
<dbReference type="InterPro" id="IPR029058">
    <property type="entry name" value="AB_hydrolase_fold"/>
</dbReference>
<evidence type="ECO:0000256" key="2">
    <source>
        <dbReference type="ARBA" id="ARBA00022801"/>
    </source>
</evidence>
<reference evidence="5 6" key="1">
    <citation type="submission" date="2020-07" db="EMBL/GenBank/DDBJ databases">
        <title>Sequencing the genomes of 1000 actinobacteria strains.</title>
        <authorList>
            <person name="Klenk H.-P."/>
        </authorList>
    </citation>
    <scope>NUCLEOTIDE SEQUENCE [LARGE SCALE GENOMIC DNA]</scope>
    <source>
        <strain evidence="5 6">DSM 26474</strain>
    </source>
</reference>
<dbReference type="EMBL" id="JACCBM010000001">
    <property type="protein sequence ID" value="NYD70234.1"/>
    <property type="molecule type" value="Genomic_DNA"/>
</dbReference>
<dbReference type="Gene3D" id="3.40.50.1820">
    <property type="entry name" value="alpha/beta hydrolase"/>
    <property type="match status" value="1"/>
</dbReference>
<dbReference type="InterPro" id="IPR033140">
    <property type="entry name" value="Lipase_GDXG_put_SER_AS"/>
</dbReference>
<dbReference type="AlphaFoldDB" id="A0A852SN57"/>
<dbReference type="PANTHER" id="PTHR48081">
    <property type="entry name" value="AB HYDROLASE SUPERFAMILY PROTEIN C4A8.06C"/>
    <property type="match status" value="1"/>
</dbReference>